<accession>A0A7J3N0C2</accession>
<gene>
    <name evidence="4" type="ORF">ENT99_05925</name>
    <name evidence="5" type="ORF">ENU64_07010</name>
</gene>
<dbReference type="AlphaFoldDB" id="A0A7J3N0C2"/>
<dbReference type="EMBL" id="DTDH01000194">
    <property type="protein sequence ID" value="HGT99159.1"/>
    <property type="molecule type" value="Genomic_DNA"/>
</dbReference>
<organism evidence="5">
    <name type="scientific">Ignisphaera aggregans</name>
    <dbReference type="NCBI Taxonomy" id="334771"/>
    <lineage>
        <taxon>Archaea</taxon>
        <taxon>Thermoproteota</taxon>
        <taxon>Thermoprotei</taxon>
        <taxon>Desulfurococcales</taxon>
        <taxon>Desulfurococcaceae</taxon>
        <taxon>Ignisphaera</taxon>
    </lineage>
</organism>
<keyword evidence="1" id="KW-0051">Antiviral defense</keyword>
<dbReference type="NCBIfam" id="TIGR01875">
    <property type="entry name" value="cas_MJ0381"/>
    <property type="match status" value="1"/>
</dbReference>
<dbReference type="PANTHER" id="PTHR37459:SF1">
    <property type="entry name" value="CRISPR-ASSOCIATED PROTEIN CAS7_CST2_DEVR"/>
    <property type="match status" value="1"/>
</dbReference>
<evidence type="ECO:0000313" key="5">
    <source>
        <dbReference type="EMBL" id="HGT99159.1"/>
    </source>
</evidence>
<dbReference type="InterPro" id="IPR010154">
    <property type="entry name" value="CRISPR-assoc_Cas7/Cst2/DevR"/>
</dbReference>
<proteinExistence type="predicted"/>
<evidence type="ECO:0000256" key="1">
    <source>
        <dbReference type="ARBA" id="ARBA00023118"/>
    </source>
</evidence>
<dbReference type="GO" id="GO:0051607">
    <property type="term" value="P:defense response to virus"/>
    <property type="evidence" value="ECO:0007669"/>
    <property type="project" value="UniProtKB-KW"/>
</dbReference>
<evidence type="ECO:0000313" key="4">
    <source>
        <dbReference type="EMBL" id="HFQ79220.1"/>
    </source>
</evidence>
<evidence type="ECO:0000256" key="2">
    <source>
        <dbReference type="ARBA" id="ARBA00025626"/>
    </source>
</evidence>
<reference evidence="5" key="1">
    <citation type="journal article" date="2020" name="mSystems">
        <title>Genome- and Community-Level Interaction Insights into Carbon Utilization and Element Cycling Functions of Hydrothermarchaeota in Hydrothermal Sediment.</title>
        <authorList>
            <person name="Zhou Z."/>
            <person name="Liu Y."/>
            <person name="Xu W."/>
            <person name="Pan J."/>
            <person name="Luo Z.H."/>
            <person name="Li M."/>
        </authorList>
    </citation>
    <scope>NUCLEOTIDE SEQUENCE [LARGE SCALE GENOMIC DNA]</scope>
    <source>
        <strain evidence="4">SpSt-629</strain>
        <strain evidence="5">SpSt-688</strain>
    </source>
</reference>
<sequence>MASNLKLYVLARVELQLASLNASGAVGNYTKLQEGYVVINNELIPVPVIDGNALKNWHARAMAEKYVELGGGNIHDVHYKDMYRLPKEVAEKDVKQPCNHNKCSRMDSERDIINACAICDLHGLLIAEQETPEHLQIKRESLVKFSFAVPIEEIDHQSLSVSRTLKYVVTHNRVTPESKRMMVFKREYASAIWGWQALIDIASIGRSQLEKDKNDKDRSMWQGVLLVKYKDEIVKRAKAAILAFEKVLMGTLGASTSRALPISRPVELIAILVQGCAPTPLHPYYKDYKDYLAKYIALYFDKIEEVYSMNVDLENKVTEVMSKLSQEEGSNQKLGEEKIRENVNKKIKKYEDHYKLIEDLAKSVEDKIKA</sequence>
<keyword evidence="3" id="KW-0175">Coiled coil</keyword>
<feature type="coiled-coil region" evidence="3">
    <location>
        <begin position="340"/>
        <end position="367"/>
    </location>
</feature>
<comment type="caution">
    <text evidence="5">The sequence shown here is derived from an EMBL/GenBank/DDBJ whole genome shotgun (WGS) entry which is preliminary data.</text>
</comment>
<name>A0A7J3N0C2_9CREN</name>
<evidence type="ECO:0000256" key="3">
    <source>
        <dbReference type="SAM" id="Coils"/>
    </source>
</evidence>
<comment type="function">
    <text evidence="2">CRISPR (clustered regularly interspaced short palindromic repeat) is an adaptive immune system that provides protection against mobile genetic elements (viruses, transposable elements and conjugative plasmids). CRISPR clusters contain spacers, sequences complementary to antecedent mobile elements, and target invading nucleic acids. CRISPR clusters are transcribed and processed into CRISPR RNA (crRNA).</text>
</comment>
<dbReference type="Pfam" id="PF01905">
    <property type="entry name" value="DevR"/>
    <property type="match status" value="1"/>
</dbReference>
<dbReference type="InterPro" id="IPR052681">
    <property type="entry name" value="CRISPR-Cas7/Cst2/DevR"/>
</dbReference>
<dbReference type="PANTHER" id="PTHR37459">
    <property type="match status" value="1"/>
</dbReference>
<dbReference type="EMBL" id="DTAU01000114">
    <property type="protein sequence ID" value="HFQ79220.1"/>
    <property type="molecule type" value="Genomic_DNA"/>
</dbReference>
<protein>
    <submittedName>
        <fullName evidence="5">DevR family CRISPR-associated autoregulator</fullName>
    </submittedName>
</protein>